<evidence type="ECO:0000256" key="8">
    <source>
        <dbReference type="ARBA" id="ARBA00023316"/>
    </source>
</evidence>
<dbReference type="PANTHER" id="PTHR30404:SF0">
    <property type="entry name" value="N-ACETYLMURAMOYL-L-ALANINE AMIDASE AMIC"/>
    <property type="match status" value="1"/>
</dbReference>
<dbReference type="STRING" id="83767.SAMN05660652_01241"/>
<evidence type="ECO:0000256" key="4">
    <source>
        <dbReference type="ARBA" id="ARBA00011901"/>
    </source>
</evidence>
<evidence type="ECO:0000256" key="3">
    <source>
        <dbReference type="ARBA" id="ARBA00010860"/>
    </source>
</evidence>
<evidence type="ECO:0000256" key="1">
    <source>
        <dbReference type="ARBA" id="ARBA00001561"/>
    </source>
</evidence>
<sequence>MSRGNGILAVRVWPAADYTRVAIEHSDPLKFTHFTIKNPDRLVVDLEGVEFNGVLDGMAGKIAPDDPNIKLLRAGRFKPGVVRLVMELKNEVRPQVFVLPPVGEYGYRLVLDVYPLDPPDPLLQLIQRSESLYGGTTAEQKPETIVERPRQGKPVVDRLVTITLDPGHGGEDPGAVGRGGSYEKHVTLAVAHRLRAKIDAEPNMRAVLTRDTDYFVPLQMRVQKARRIQSDLFVSIHADAFTRPDANGSSVFALSESGASSSAARYLAQRENAADLIGGVNLGAKDPILAKTLLDLSQTATINDSLKLGRAVLNEIGGINRLHKDSVEQAGFAVLKAPDIPSILIETAFISNPEEERRLNDEAYQDRMAEAIISGIRKYFIKNPPLAKSRLARLD</sequence>
<dbReference type="InterPro" id="IPR021731">
    <property type="entry name" value="AMIN_dom"/>
</dbReference>
<dbReference type="CDD" id="cd02696">
    <property type="entry name" value="MurNAc-LAA"/>
    <property type="match status" value="1"/>
</dbReference>
<dbReference type="GO" id="GO:0008745">
    <property type="term" value="F:N-acetylmuramoyl-L-alanine amidase activity"/>
    <property type="evidence" value="ECO:0007669"/>
    <property type="project" value="UniProtKB-EC"/>
</dbReference>
<keyword evidence="12" id="KW-1185">Reference proteome</keyword>
<dbReference type="AlphaFoldDB" id="A0A1G7ZPP9"/>
<dbReference type="Gene3D" id="3.40.630.40">
    <property type="entry name" value="Zn-dependent exopeptidases"/>
    <property type="match status" value="1"/>
</dbReference>
<dbReference type="SMART" id="SM00646">
    <property type="entry name" value="Ami_3"/>
    <property type="match status" value="1"/>
</dbReference>
<dbReference type="Pfam" id="PF11741">
    <property type="entry name" value="AMIN"/>
    <property type="match status" value="1"/>
</dbReference>
<evidence type="ECO:0000259" key="10">
    <source>
        <dbReference type="SMART" id="SM00646"/>
    </source>
</evidence>
<protein>
    <recommendedName>
        <fullName evidence="9">N-acetylmuramoyl-L-alanine amidase AmiC</fullName>
        <ecNumber evidence="4">3.5.1.28</ecNumber>
    </recommendedName>
</protein>
<keyword evidence="8" id="KW-0961">Cell wall biogenesis/degradation</keyword>
<dbReference type="InterPro" id="IPR002508">
    <property type="entry name" value="MurNAc-LAA_cat"/>
</dbReference>
<proteinExistence type="inferred from homology"/>
<dbReference type="Pfam" id="PF01520">
    <property type="entry name" value="Amidase_3"/>
    <property type="match status" value="1"/>
</dbReference>
<dbReference type="Proteomes" id="UP000198607">
    <property type="component" value="Unassembled WGS sequence"/>
</dbReference>
<comment type="catalytic activity">
    <reaction evidence="1">
        <text>Hydrolyzes the link between N-acetylmuramoyl residues and L-amino acid residues in certain cell-wall glycopeptides.</text>
        <dbReference type="EC" id="3.5.1.28"/>
    </reaction>
</comment>
<dbReference type="EMBL" id="FNCY01000003">
    <property type="protein sequence ID" value="SDH10664.1"/>
    <property type="molecule type" value="Genomic_DNA"/>
</dbReference>
<evidence type="ECO:0000256" key="6">
    <source>
        <dbReference type="ARBA" id="ARBA00022764"/>
    </source>
</evidence>
<dbReference type="Gene3D" id="2.60.40.3500">
    <property type="match status" value="1"/>
</dbReference>
<dbReference type="PANTHER" id="PTHR30404">
    <property type="entry name" value="N-ACETYLMURAMOYL-L-ALANINE AMIDASE"/>
    <property type="match status" value="1"/>
</dbReference>
<comment type="subcellular location">
    <subcellularLocation>
        <location evidence="2">Periplasm</location>
    </subcellularLocation>
</comment>
<evidence type="ECO:0000313" key="12">
    <source>
        <dbReference type="Proteomes" id="UP000198607"/>
    </source>
</evidence>
<comment type="similarity">
    <text evidence="3">Belongs to the N-acetylmuramoyl-L-alanine amidase 3 family.</text>
</comment>
<evidence type="ECO:0000256" key="5">
    <source>
        <dbReference type="ARBA" id="ARBA00022729"/>
    </source>
</evidence>
<accession>A0A1G7ZPP9</accession>
<keyword evidence="5" id="KW-0732">Signal</keyword>
<dbReference type="FunFam" id="3.40.630.40:FF:000001">
    <property type="entry name" value="N-acetylmuramoyl-L-alanine amidase"/>
    <property type="match status" value="1"/>
</dbReference>
<reference evidence="11 12" key="1">
    <citation type="submission" date="2016-10" db="EMBL/GenBank/DDBJ databases">
        <authorList>
            <person name="de Groot N.N."/>
        </authorList>
    </citation>
    <scope>NUCLEOTIDE SEQUENCE [LARGE SCALE GENOMIC DNA]</scope>
    <source>
        <strain evidence="11 12">DSM 5885</strain>
    </source>
</reference>
<keyword evidence="7" id="KW-0378">Hydrolase</keyword>
<evidence type="ECO:0000256" key="7">
    <source>
        <dbReference type="ARBA" id="ARBA00022801"/>
    </source>
</evidence>
<dbReference type="GO" id="GO:0071555">
    <property type="term" value="P:cell wall organization"/>
    <property type="evidence" value="ECO:0007669"/>
    <property type="project" value="UniProtKB-KW"/>
</dbReference>
<keyword evidence="6" id="KW-0574">Periplasm</keyword>
<feature type="domain" description="MurNAc-LAA" evidence="10">
    <location>
        <begin position="222"/>
        <end position="377"/>
    </location>
</feature>
<gene>
    <name evidence="11" type="ORF">SAMN05660652_01241</name>
</gene>
<dbReference type="GO" id="GO:0030288">
    <property type="term" value="C:outer membrane-bounded periplasmic space"/>
    <property type="evidence" value="ECO:0007669"/>
    <property type="project" value="TreeGrafter"/>
</dbReference>
<evidence type="ECO:0000313" key="11">
    <source>
        <dbReference type="EMBL" id="SDH10664.1"/>
    </source>
</evidence>
<organism evidence="11 12">
    <name type="scientific">Propionivibrio dicarboxylicus</name>
    <dbReference type="NCBI Taxonomy" id="83767"/>
    <lineage>
        <taxon>Bacteria</taxon>
        <taxon>Pseudomonadati</taxon>
        <taxon>Pseudomonadota</taxon>
        <taxon>Betaproteobacteria</taxon>
        <taxon>Rhodocyclales</taxon>
        <taxon>Rhodocyclaceae</taxon>
        <taxon>Propionivibrio</taxon>
    </lineage>
</organism>
<dbReference type="InterPro" id="IPR050695">
    <property type="entry name" value="N-acetylmuramoyl_amidase_3"/>
</dbReference>
<evidence type="ECO:0000256" key="2">
    <source>
        <dbReference type="ARBA" id="ARBA00004418"/>
    </source>
</evidence>
<name>A0A1G7ZPP9_9RHOO</name>
<evidence type="ECO:0000256" key="9">
    <source>
        <dbReference type="ARBA" id="ARBA00074581"/>
    </source>
</evidence>
<dbReference type="EC" id="3.5.1.28" evidence="4"/>
<dbReference type="SUPFAM" id="SSF53187">
    <property type="entry name" value="Zn-dependent exopeptidases"/>
    <property type="match status" value="1"/>
</dbReference>
<dbReference type="GO" id="GO:0009253">
    <property type="term" value="P:peptidoglycan catabolic process"/>
    <property type="evidence" value="ECO:0007669"/>
    <property type="project" value="InterPro"/>
</dbReference>